<evidence type="ECO:0000256" key="2">
    <source>
        <dbReference type="SAM" id="MobiDB-lite"/>
    </source>
</evidence>
<dbReference type="PANTHER" id="PTHR35526">
    <property type="entry name" value="ANTI-SIGMA-F FACTOR RSBW-RELATED"/>
    <property type="match status" value="1"/>
</dbReference>
<name>A0A2P8DFY6_9ACTN</name>
<dbReference type="CDD" id="cd16936">
    <property type="entry name" value="HATPase_RsbW-like"/>
    <property type="match status" value="1"/>
</dbReference>
<keyword evidence="1" id="KW-0723">Serine/threonine-protein kinase</keyword>
<protein>
    <submittedName>
        <fullName evidence="4">Anti-sigma regulatory factor (Ser/Thr protein kinase)</fullName>
    </submittedName>
</protein>
<accession>A0A2P8DFY6</accession>
<keyword evidence="4" id="KW-0418">Kinase</keyword>
<feature type="region of interest" description="Disordered" evidence="2">
    <location>
        <begin position="1"/>
        <end position="29"/>
    </location>
</feature>
<organism evidence="4 5">
    <name type="scientific">Murinocardiopsis flavida</name>
    <dbReference type="NCBI Taxonomy" id="645275"/>
    <lineage>
        <taxon>Bacteria</taxon>
        <taxon>Bacillati</taxon>
        <taxon>Actinomycetota</taxon>
        <taxon>Actinomycetes</taxon>
        <taxon>Streptosporangiales</taxon>
        <taxon>Nocardiopsidaceae</taxon>
        <taxon>Murinocardiopsis</taxon>
    </lineage>
</organism>
<dbReference type="PANTHER" id="PTHR35526:SF3">
    <property type="entry name" value="ANTI-SIGMA-F FACTOR RSBW"/>
    <property type="match status" value="1"/>
</dbReference>
<gene>
    <name evidence="4" type="ORF">CLV63_1125</name>
</gene>
<sequence length="157" mass="16393">MRVRTPAPGLRTDHGLEATPMSATPRTRTRCCTRPLPACARDVARIRVWAARRLVGRARSEEVLLVVSELATNALVHASAPPGSRPGGVVLRLDAHGVEVRVHTPAAPGRVPAPRAAGTGAESGRGLALVAALADAWGIDPGPDRVRVWARFATGGA</sequence>
<evidence type="ECO:0000259" key="3">
    <source>
        <dbReference type="Pfam" id="PF13581"/>
    </source>
</evidence>
<feature type="domain" description="Histidine kinase/HSP90-like ATPase" evidence="3">
    <location>
        <begin position="45"/>
        <end position="150"/>
    </location>
</feature>
<dbReference type="Gene3D" id="3.30.565.10">
    <property type="entry name" value="Histidine kinase-like ATPase, C-terminal domain"/>
    <property type="match status" value="1"/>
</dbReference>
<dbReference type="Proteomes" id="UP000240542">
    <property type="component" value="Unassembled WGS sequence"/>
</dbReference>
<dbReference type="Pfam" id="PF13581">
    <property type="entry name" value="HATPase_c_2"/>
    <property type="match status" value="1"/>
</dbReference>
<dbReference type="EMBL" id="PYGA01000012">
    <property type="protein sequence ID" value="PSK96123.1"/>
    <property type="molecule type" value="Genomic_DNA"/>
</dbReference>
<evidence type="ECO:0000256" key="1">
    <source>
        <dbReference type="ARBA" id="ARBA00022527"/>
    </source>
</evidence>
<dbReference type="SUPFAM" id="SSF55874">
    <property type="entry name" value="ATPase domain of HSP90 chaperone/DNA topoisomerase II/histidine kinase"/>
    <property type="match status" value="1"/>
</dbReference>
<keyword evidence="5" id="KW-1185">Reference proteome</keyword>
<dbReference type="InterPro" id="IPR050267">
    <property type="entry name" value="Anti-sigma-factor_SerPK"/>
</dbReference>
<evidence type="ECO:0000313" key="4">
    <source>
        <dbReference type="EMBL" id="PSK96123.1"/>
    </source>
</evidence>
<dbReference type="InterPro" id="IPR036890">
    <property type="entry name" value="HATPase_C_sf"/>
</dbReference>
<dbReference type="GO" id="GO:0004674">
    <property type="term" value="F:protein serine/threonine kinase activity"/>
    <property type="evidence" value="ECO:0007669"/>
    <property type="project" value="UniProtKB-KW"/>
</dbReference>
<dbReference type="InterPro" id="IPR003594">
    <property type="entry name" value="HATPase_dom"/>
</dbReference>
<comment type="caution">
    <text evidence="4">The sequence shown here is derived from an EMBL/GenBank/DDBJ whole genome shotgun (WGS) entry which is preliminary data.</text>
</comment>
<keyword evidence="4" id="KW-0808">Transferase</keyword>
<dbReference type="AlphaFoldDB" id="A0A2P8DFY6"/>
<reference evidence="4 5" key="1">
    <citation type="submission" date="2018-03" db="EMBL/GenBank/DDBJ databases">
        <title>Genomic Encyclopedia of Archaeal and Bacterial Type Strains, Phase II (KMG-II): from individual species to whole genera.</title>
        <authorList>
            <person name="Goeker M."/>
        </authorList>
    </citation>
    <scope>NUCLEOTIDE SEQUENCE [LARGE SCALE GENOMIC DNA]</scope>
    <source>
        <strain evidence="4 5">DSM 45312</strain>
    </source>
</reference>
<proteinExistence type="predicted"/>
<evidence type="ECO:0000313" key="5">
    <source>
        <dbReference type="Proteomes" id="UP000240542"/>
    </source>
</evidence>